<dbReference type="PROSITE" id="PS51257">
    <property type="entry name" value="PROKAR_LIPOPROTEIN"/>
    <property type="match status" value="1"/>
</dbReference>
<gene>
    <name evidence="3" type="ORF">ACFPYI_05080</name>
</gene>
<accession>A0ABD5RJQ5</accession>
<name>A0ABD5RJQ5_9EURY</name>
<dbReference type="Pfam" id="PF26490">
    <property type="entry name" value="DUF8159"/>
    <property type="match status" value="1"/>
</dbReference>
<evidence type="ECO:0000259" key="2">
    <source>
        <dbReference type="Pfam" id="PF26490"/>
    </source>
</evidence>
<dbReference type="Proteomes" id="UP001596099">
    <property type="component" value="Unassembled WGS sequence"/>
</dbReference>
<feature type="region of interest" description="Disordered" evidence="1">
    <location>
        <begin position="21"/>
        <end position="45"/>
    </location>
</feature>
<comment type="caution">
    <text evidence="3">The sequence shown here is derived from an EMBL/GenBank/DDBJ whole genome shotgun (WGS) entry which is preliminary data.</text>
</comment>
<dbReference type="RefSeq" id="WP_247413626.1">
    <property type="nucleotide sequence ID" value="NZ_JALLGW010000001.1"/>
</dbReference>
<reference evidence="3 4" key="1">
    <citation type="journal article" date="2019" name="Int. J. Syst. Evol. Microbiol.">
        <title>The Global Catalogue of Microorganisms (GCM) 10K type strain sequencing project: providing services to taxonomists for standard genome sequencing and annotation.</title>
        <authorList>
            <consortium name="The Broad Institute Genomics Platform"/>
            <consortium name="The Broad Institute Genome Sequencing Center for Infectious Disease"/>
            <person name="Wu L."/>
            <person name="Ma J."/>
        </authorList>
    </citation>
    <scope>NUCLEOTIDE SEQUENCE [LARGE SCALE GENOMIC DNA]</scope>
    <source>
        <strain evidence="3 4">CGMCC 1.12543</strain>
    </source>
</reference>
<dbReference type="AlphaFoldDB" id="A0ABD5RJQ5"/>
<keyword evidence="4" id="KW-1185">Reference proteome</keyword>
<evidence type="ECO:0000256" key="1">
    <source>
        <dbReference type="SAM" id="MobiDB-lite"/>
    </source>
</evidence>
<organism evidence="3 4">
    <name type="scientific">Halomarina salina</name>
    <dbReference type="NCBI Taxonomy" id="1872699"/>
    <lineage>
        <taxon>Archaea</taxon>
        <taxon>Methanobacteriati</taxon>
        <taxon>Methanobacteriota</taxon>
        <taxon>Stenosarchaea group</taxon>
        <taxon>Halobacteria</taxon>
        <taxon>Halobacteriales</taxon>
        <taxon>Natronomonadaceae</taxon>
        <taxon>Halomarina</taxon>
    </lineage>
</organism>
<feature type="compositionally biased region" description="Polar residues" evidence="1">
    <location>
        <begin position="27"/>
        <end position="45"/>
    </location>
</feature>
<sequence length="184" mass="19490">MRRRHFVVSVAAATPLAAGCARPVESGSDTATKTPPKIQRQTPTSRLVPSLPVPEVKSIAESGVESAPDSVDGFDSFAAALDERGVDVVDGSEYETFVSLTQAVDSFADEGVARSLGVVAGTYATYVEAVDEPGPLSVTLEHEESTMGEYAVAVEWAEEYLADETTAKEYGEKVLGTVKTKTEK</sequence>
<evidence type="ECO:0000313" key="4">
    <source>
        <dbReference type="Proteomes" id="UP001596099"/>
    </source>
</evidence>
<evidence type="ECO:0000313" key="3">
    <source>
        <dbReference type="EMBL" id="MFC5970701.1"/>
    </source>
</evidence>
<dbReference type="InterPro" id="IPR058473">
    <property type="entry name" value="DUF8159"/>
</dbReference>
<proteinExistence type="predicted"/>
<dbReference type="EMBL" id="JBHSQH010000001">
    <property type="protein sequence ID" value="MFC5970701.1"/>
    <property type="molecule type" value="Genomic_DNA"/>
</dbReference>
<feature type="domain" description="DUF8159" evidence="2">
    <location>
        <begin position="75"/>
        <end position="183"/>
    </location>
</feature>
<protein>
    <recommendedName>
        <fullName evidence="2">DUF8159 domain-containing protein</fullName>
    </recommendedName>
</protein>